<evidence type="ECO:0000256" key="4">
    <source>
        <dbReference type="ARBA" id="ARBA00023002"/>
    </source>
</evidence>
<dbReference type="Pfam" id="PF00881">
    <property type="entry name" value="Nitroreductase"/>
    <property type="match status" value="1"/>
</dbReference>
<accession>A0ABY6GGE1</accession>
<keyword evidence="2 5" id="KW-0285">Flavoprotein</keyword>
<evidence type="ECO:0000313" key="7">
    <source>
        <dbReference type="EMBL" id="UYG53918.1"/>
    </source>
</evidence>
<keyword evidence="3 5" id="KW-0288">FMN</keyword>
<keyword evidence="8" id="KW-1185">Reference proteome</keyword>
<dbReference type="PANTHER" id="PTHR43425:SF2">
    <property type="entry name" value="OXYGEN-INSENSITIVE NADPH NITROREDUCTASE"/>
    <property type="match status" value="1"/>
</dbReference>
<dbReference type="Proteomes" id="UP001162800">
    <property type="component" value="Plasmid unnamed1"/>
</dbReference>
<dbReference type="InterPro" id="IPR016446">
    <property type="entry name" value="Flavin_OxRdtase_Frp"/>
</dbReference>
<geneLocation type="plasmid" evidence="7 8">
    <name>unnamed1</name>
</geneLocation>
<sequence>MTEHQALLEQRYGAQTKPARMAWNAQIAALLLHRSVRNYLPEALPEGALEAMVAAAQSASTSSNLHQWSVVAVGDPALKARVAELASGRKKDANRFINDAPLVLLWVADLSRSHAITCDGGGDAQVHDYLDAFLMASIDAALAAQNAVVAAESMGLGVVYIGAMRNEAQALAELIHLPRYSFVAFGLVVGKPADLPGKPETVRPRPPQSVVLHHDRYDFQRSMAGLDDYEAEFGKFREHMGSARRSWKESVVHYNRFDYMDGREKLRQAMVERGFNLL</sequence>
<protein>
    <submittedName>
        <fullName evidence="7">Nitroreductase family protein</fullName>
    </submittedName>
</protein>
<dbReference type="InterPro" id="IPR029479">
    <property type="entry name" value="Nitroreductase"/>
</dbReference>
<dbReference type="SUPFAM" id="SSF55469">
    <property type="entry name" value="FMN-dependent nitroreductase-like"/>
    <property type="match status" value="1"/>
</dbReference>
<reference evidence="7" key="1">
    <citation type="submission" date="2022-09" db="EMBL/GenBank/DDBJ databases">
        <title>The complete genome of Acidovorax sp. 5MLIR.</title>
        <authorList>
            <person name="Liu L."/>
            <person name="Yue J."/>
            <person name="Yang F."/>
            <person name="Yuan J."/>
            <person name="Li L."/>
        </authorList>
    </citation>
    <scope>NUCLEOTIDE SEQUENCE</scope>
    <source>
        <strain evidence="7">5MLIR</strain>
        <plasmid evidence="7">unnamed1</plasmid>
    </source>
</reference>
<dbReference type="InterPro" id="IPR000415">
    <property type="entry name" value="Nitroreductase-like"/>
</dbReference>
<gene>
    <name evidence="7" type="ORF">M9799_17880</name>
</gene>
<feature type="domain" description="Nitroreductase" evidence="6">
    <location>
        <begin position="34"/>
        <end position="191"/>
    </location>
</feature>
<keyword evidence="5" id="KW-0521">NADP</keyword>
<dbReference type="PANTHER" id="PTHR43425">
    <property type="entry name" value="OXYGEN-INSENSITIVE NADPH NITROREDUCTASE"/>
    <property type="match status" value="1"/>
</dbReference>
<dbReference type="Gene3D" id="3.40.109.10">
    <property type="entry name" value="NADH Oxidase"/>
    <property type="match status" value="1"/>
</dbReference>
<evidence type="ECO:0000313" key="8">
    <source>
        <dbReference type="Proteomes" id="UP001162800"/>
    </source>
</evidence>
<name>A0ABY6GGE1_9BURK</name>
<keyword evidence="7" id="KW-0614">Plasmid</keyword>
<dbReference type="PIRSF" id="PIRSF005426">
    <property type="entry name" value="Frp"/>
    <property type="match status" value="1"/>
</dbReference>
<proteinExistence type="inferred from homology"/>
<dbReference type="EMBL" id="CP106882">
    <property type="protein sequence ID" value="UYG53918.1"/>
    <property type="molecule type" value="Genomic_DNA"/>
</dbReference>
<keyword evidence="4 5" id="KW-0560">Oxidoreductase</keyword>
<comment type="similarity">
    <text evidence="1 5">Belongs to the flavin oxidoreductase frp family.</text>
</comment>
<evidence type="ECO:0000256" key="3">
    <source>
        <dbReference type="ARBA" id="ARBA00022643"/>
    </source>
</evidence>
<evidence type="ECO:0000256" key="5">
    <source>
        <dbReference type="PIRNR" id="PIRNR005426"/>
    </source>
</evidence>
<organism evidence="7 8">
    <name type="scientific">Comamonas endophytica</name>
    <dbReference type="NCBI Taxonomy" id="2949090"/>
    <lineage>
        <taxon>Bacteria</taxon>
        <taxon>Pseudomonadati</taxon>
        <taxon>Pseudomonadota</taxon>
        <taxon>Betaproteobacteria</taxon>
        <taxon>Burkholderiales</taxon>
        <taxon>Comamonadaceae</taxon>
        <taxon>Comamonas</taxon>
    </lineage>
</organism>
<evidence type="ECO:0000256" key="2">
    <source>
        <dbReference type="ARBA" id="ARBA00022630"/>
    </source>
</evidence>
<evidence type="ECO:0000256" key="1">
    <source>
        <dbReference type="ARBA" id="ARBA00008366"/>
    </source>
</evidence>
<evidence type="ECO:0000259" key="6">
    <source>
        <dbReference type="Pfam" id="PF00881"/>
    </source>
</evidence>